<reference evidence="2" key="1">
    <citation type="journal article" date="2018" name="BMC Genomics">
        <title>Genomic insights into host adaptation between the wheat stripe rust pathogen (Puccinia striiformis f. sp. tritici) and the barley stripe rust pathogen (Puccinia striiformis f. sp. hordei).</title>
        <authorList>
            <person name="Xia C."/>
            <person name="Wang M."/>
            <person name="Yin C."/>
            <person name="Cornejo O.E."/>
            <person name="Hulbert S.H."/>
            <person name="Chen X."/>
        </authorList>
    </citation>
    <scope>NUCLEOTIDE SEQUENCE [LARGE SCALE GENOMIC DNA]</scope>
    <source>
        <strain evidence="2">93-210</strain>
    </source>
</reference>
<evidence type="ECO:0000313" key="2">
    <source>
        <dbReference type="Proteomes" id="UP001060170"/>
    </source>
</evidence>
<keyword evidence="2" id="KW-1185">Reference proteome</keyword>
<name>A0ACC0EXJ6_9BASI</name>
<reference evidence="2" key="2">
    <citation type="journal article" date="2018" name="Mol. Plant Microbe Interact.">
        <title>Genome sequence resources for the wheat stripe rust pathogen (Puccinia striiformis f. sp. tritici) and the barley stripe rust pathogen (Puccinia striiformis f. sp. hordei).</title>
        <authorList>
            <person name="Xia C."/>
            <person name="Wang M."/>
            <person name="Yin C."/>
            <person name="Cornejo O.E."/>
            <person name="Hulbert S.H."/>
            <person name="Chen X."/>
        </authorList>
    </citation>
    <scope>NUCLEOTIDE SEQUENCE [LARGE SCALE GENOMIC DNA]</scope>
    <source>
        <strain evidence="2">93-210</strain>
    </source>
</reference>
<comment type="caution">
    <text evidence="1">The sequence shown here is derived from an EMBL/GenBank/DDBJ whole genome shotgun (WGS) entry which is preliminary data.</text>
</comment>
<dbReference type="EMBL" id="CM045865">
    <property type="protein sequence ID" value="KAI7962147.1"/>
    <property type="molecule type" value="Genomic_DNA"/>
</dbReference>
<accession>A0ACC0EXJ6</accession>
<organism evidence="1 2">
    <name type="scientific">Puccinia striiformis f. sp. tritici</name>
    <dbReference type="NCBI Taxonomy" id="168172"/>
    <lineage>
        <taxon>Eukaryota</taxon>
        <taxon>Fungi</taxon>
        <taxon>Dikarya</taxon>
        <taxon>Basidiomycota</taxon>
        <taxon>Pucciniomycotina</taxon>
        <taxon>Pucciniomycetes</taxon>
        <taxon>Pucciniales</taxon>
        <taxon>Pucciniaceae</taxon>
        <taxon>Puccinia</taxon>
    </lineage>
</organism>
<sequence length="217" mass="24342">MFINSIGKVLGTFQKMLMFQPGPQNQAQAQSNNYLQPLKMESIPETISMSLPIPQSQPHLPQGCRGTVRNGEATPQRWKCAHGNHSGLQGQPQPQVKQLHSPSKIELSDGDKLLNRPGSLMSLWTSDLICQWIPDTKSRCATTTHLPSEKTTVAAQQPQRPMREEVTKKDVAGKWSPSSKSHFDTLRNAKRYKILKLGLPFVENLMTRNNQMNSTED</sequence>
<evidence type="ECO:0000313" key="1">
    <source>
        <dbReference type="EMBL" id="KAI7962147.1"/>
    </source>
</evidence>
<gene>
    <name evidence="1" type="ORF">MJO28_000241</name>
</gene>
<dbReference type="Proteomes" id="UP001060170">
    <property type="component" value="Chromosome 1"/>
</dbReference>
<reference evidence="1 2" key="3">
    <citation type="journal article" date="2022" name="Microbiol. Spectr.">
        <title>Folding features and dynamics of 3D genome architecture in plant fungal pathogens.</title>
        <authorList>
            <person name="Xia C."/>
        </authorList>
    </citation>
    <scope>NUCLEOTIDE SEQUENCE [LARGE SCALE GENOMIC DNA]</scope>
    <source>
        <strain evidence="1 2">93-210</strain>
    </source>
</reference>
<proteinExistence type="predicted"/>
<protein>
    <submittedName>
        <fullName evidence="1">Uncharacterized protein</fullName>
    </submittedName>
</protein>